<evidence type="ECO:0000313" key="2">
    <source>
        <dbReference type="EMBL" id="QQL44076.1"/>
    </source>
</evidence>
<feature type="transmembrane region" description="Helical" evidence="1">
    <location>
        <begin position="83"/>
        <end position="100"/>
    </location>
</feature>
<proteinExistence type="predicted"/>
<dbReference type="RefSeq" id="WP_235203350.1">
    <property type="nucleotide sequence ID" value="NZ_CP066776.1"/>
</dbReference>
<evidence type="ECO:0000256" key="1">
    <source>
        <dbReference type="SAM" id="Phobius"/>
    </source>
</evidence>
<reference evidence="2 3" key="1">
    <citation type="submission" date="2020-12" db="EMBL/GenBank/DDBJ databases">
        <title>Sulforoseuscoccus oceanibium gen. nov., sp. nov., a representative of the phylum Verrucomicrobia with special cytoplasmic membrane, and proposal of Sulforoseuscoccusaceae fam. nov.</title>
        <authorList>
            <person name="Xi F."/>
        </authorList>
    </citation>
    <scope>NUCLEOTIDE SEQUENCE [LARGE SCALE GENOMIC DNA]</scope>
    <source>
        <strain evidence="2 3">T37</strain>
    </source>
</reference>
<dbReference type="AlphaFoldDB" id="A0A7T7EZJ9"/>
<accession>A0A7T7EZJ9</accession>
<keyword evidence="1" id="KW-0812">Transmembrane</keyword>
<dbReference type="KEGG" id="soa:G3M56_009235"/>
<dbReference type="EMBL" id="CP066776">
    <property type="protein sequence ID" value="QQL44076.1"/>
    <property type="molecule type" value="Genomic_DNA"/>
</dbReference>
<gene>
    <name evidence="2" type="ORF">G3M56_009235</name>
</gene>
<evidence type="ECO:0000313" key="3">
    <source>
        <dbReference type="Proteomes" id="UP000475117"/>
    </source>
</evidence>
<keyword evidence="1" id="KW-1133">Transmembrane helix</keyword>
<dbReference type="Proteomes" id="UP000475117">
    <property type="component" value="Chromosome"/>
</dbReference>
<feature type="transmembrane region" description="Helical" evidence="1">
    <location>
        <begin position="33"/>
        <end position="49"/>
    </location>
</feature>
<organism evidence="2 3">
    <name type="scientific">Sulfuriroseicoccus oceanibius</name>
    <dbReference type="NCBI Taxonomy" id="2707525"/>
    <lineage>
        <taxon>Bacteria</taxon>
        <taxon>Pseudomonadati</taxon>
        <taxon>Verrucomicrobiota</taxon>
        <taxon>Verrucomicrobiia</taxon>
        <taxon>Verrucomicrobiales</taxon>
        <taxon>Verrucomicrobiaceae</taxon>
        <taxon>Sulfuriroseicoccus</taxon>
    </lineage>
</organism>
<sequence length="117" mass="13233">MKSFAKFIGASFIVMVCASFGFGVAQWLATPTLFTPLFLMPAAFVFAWFNQSKFDWVKTTLFLLLLGASIWSVRALVPAPEGANFAFIGPVVLIVFLPRLERIYDRLRERKLHNETV</sequence>
<keyword evidence="3" id="KW-1185">Reference proteome</keyword>
<keyword evidence="1" id="KW-0472">Membrane</keyword>
<protein>
    <submittedName>
        <fullName evidence="2">Uncharacterized protein</fullName>
    </submittedName>
</protein>
<name>A0A7T7EZJ9_9BACT</name>
<feature type="transmembrane region" description="Helical" evidence="1">
    <location>
        <begin position="61"/>
        <end position="77"/>
    </location>
</feature>
<feature type="transmembrane region" description="Helical" evidence="1">
    <location>
        <begin position="7"/>
        <end position="27"/>
    </location>
</feature>